<keyword evidence="5" id="KW-1185">Reference proteome</keyword>
<dbReference type="EMBL" id="JAJKBJ010000011">
    <property type="protein sequence ID" value="MCL9684518.1"/>
    <property type="molecule type" value="Genomic_DNA"/>
</dbReference>
<dbReference type="PANTHER" id="PTHR35936">
    <property type="entry name" value="MEMBRANE-BOUND LYTIC MUREIN TRANSGLYCOSYLASE F"/>
    <property type="match status" value="1"/>
</dbReference>
<comment type="similarity">
    <text evidence="1">Belongs to the bacterial solute-binding protein 3 family.</text>
</comment>
<sequence>MKALVFIILLISNTFAYSDTLKVGVLKFAPPFSSLAGDGKHFFGFTIDLMDNICQRIQAECSYVSTTVDQHGNALQQGLIDVSFIPVPISAESSESFVFSLPYLASNGQFLTLSDSPIKNLADIKNHKIGVITDTLYTVVLNSPYAKDNDIKKYELMTDLIAALANHKVDVIYVNDSVGKFMVNNALQQFRLVGKKISMGGGYGIMALKNNAVLIQKINKALLNMENDGTYLKIYNRYF</sequence>
<dbReference type="CDD" id="cd13622">
    <property type="entry name" value="PBP2_Arg_3"/>
    <property type="match status" value="1"/>
</dbReference>
<proteinExistence type="inferred from homology"/>
<dbReference type="InterPro" id="IPR001638">
    <property type="entry name" value="Solute-binding_3/MltF_N"/>
</dbReference>
<dbReference type="SMART" id="SM00062">
    <property type="entry name" value="PBPb"/>
    <property type="match status" value="1"/>
</dbReference>
<evidence type="ECO:0000259" key="3">
    <source>
        <dbReference type="SMART" id="SM00062"/>
    </source>
</evidence>
<reference evidence="4" key="1">
    <citation type="submission" date="2021-11" db="EMBL/GenBank/DDBJ databases">
        <title>Legionella maioricencis sp. nov., a new species isolated from hot water samples in Mallorca.</title>
        <authorList>
            <person name="Crespi S."/>
            <person name="Drasar V."/>
            <person name="Salva-Serra F."/>
            <person name="Jaen-Luchoro D."/>
            <person name="Pineiro-Iglesias B."/>
            <person name="Aliaga F."/>
            <person name="Fernandez-Juarez V."/>
            <person name="Coll G."/>
            <person name="Moore E.R.B."/>
            <person name="Bennasar-Figueras A."/>
        </authorList>
    </citation>
    <scope>NUCLEOTIDE SEQUENCE</scope>
    <source>
        <strain evidence="4">HCPI-6</strain>
    </source>
</reference>
<feature type="domain" description="Solute-binding protein family 3/N-terminal" evidence="3">
    <location>
        <begin position="20"/>
        <end position="239"/>
    </location>
</feature>
<evidence type="ECO:0000256" key="1">
    <source>
        <dbReference type="ARBA" id="ARBA00010333"/>
    </source>
</evidence>
<protein>
    <submittedName>
        <fullName evidence="4">Transporter substrate-binding domain-containing protein</fullName>
    </submittedName>
</protein>
<dbReference type="Pfam" id="PF00497">
    <property type="entry name" value="SBP_bac_3"/>
    <property type="match status" value="1"/>
</dbReference>
<dbReference type="Proteomes" id="UP001139721">
    <property type="component" value="Unassembled WGS sequence"/>
</dbReference>
<evidence type="ECO:0000256" key="2">
    <source>
        <dbReference type="ARBA" id="ARBA00022729"/>
    </source>
</evidence>
<accession>A0A9X2ID88</accession>
<gene>
    <name evidence="4" type="ORF">LOX96_10465</name>
</gene>
<dbReference type="SUPFAM" id="SSF53850">
    <property type="entry name" value="Periplasmic binding protein-like II"/>
    <property type="match status" value="1"/>
</dbReference>
<evidence type="ECO:0000313" key="5">
    <source>
        <dbReference type="Proteomes" id="UP001139721"/>
    </source>
</evidence>
<evidence type="ECO:0000313" key="4">
    <source>
        <dbReference type="EMBL" id="MCL9684518.1"/>
    </source>
</evidence>
<organism evidence="4 5">
    <name type="scientific">Legionella maioricensis</name>
    <dbReference type="NCBI Taxonomy" id="2896528"/>
    <lineage>
        <taxon>Bacteria</taxon>
        <taxon>Pseudomonadati</taxon>
        <taxon>Pseudomonadota</taxon>
        <taxon>Gammaproteobacteria</taxon>
        <taxon>Legionellales</taxon>
        <taxon>Legionellaceae</taxon>
        <taxon>Legionella</taxon>
    </lineage>
</organism>
<comment type="caution">
    <text evidence="4">The sequence shown here is derived from an EMBL/GenBank/DDBJ whole genome shotgun (WGS) entry which is preliminary data.</text>
</comment>
<dbReference type="AlphaFoldDB" id="A0A9X2ID88"/>
<dbReference type="Gene3D" id="3.40.190.10">
    <property type="entry name" value="Periplasmic binding protein-like II"/>
    <property type="match status" value="2"/>
</dbReference>
<dbReference type="PANTHER" id="PTHR35936:SF19">
    <property type="entry name" value="AMINO-ACID-BINDING PROTEIN YXEM-RELATED"/>
    <property type="match status" value="1"/>
</dbReference>
<dbReference type="RefSeq" id="WP_250422105.1">
    <property type="nucleotide sequence ID" value="NZ_JAJKBJ010000011.1"/>
</dbReference>
<keyword evidence="2" id="KW-0732">Signal</keyword>
<name>A0A9X2ID88_9GAMM</name>